<evidence type="ECO:0000313" key="3">
    <source>
        <dbReference type="EMBL" id="MBB6068732.1"/>
    </source>
</evidence>
<dbReference type="Proteomes" id="UP000582837">
    <property type="component" value="Unassembled WGS sequence"/>
</dbReference>
<evidence type="ECO:0000259" key="2">
    <source>
        <dbReference type="Pfam" id="PF09990"/>
    </source>
</evidence>
<comment type="caution">
    <text evidence="3">The sequence shown here is derived from an EMBL/GenBank/DDBJ whole genome shotgun (WGS) entry which is preliminary data.</text>
</comment>
<protein>
    <submittedName>
        <fullName evidence="3">Putative membrane protein</fullName>
    </submittedName>
</protein>
<keyword evidence="1" id="KW-1133">Transmembrane helix</keyword>
<dbReference type="AlphaFoldDB" id="A0A841GN46"/>
<evidence type="ECO:0000256" key="1">
    <source>
        <dbReference type="SAM" id="Phobius"/>
    </source>
</evidence>
<organism evidence="3 4">
    <name type="scientific">Longimicrobium terrae</name>
    <dbReference type="NCBI Taxonomy" id="1639882"/>
    <lineage>
        <taxon>Bacteria</taxon>
        <taxon>Pseudomonadati</taxon>
        <taxon>Gemmatimonadota</taxon>
        <taxon>Longimicrobiia</taxon>
        <taxon>Longimicrobiales</taxon>
        <taxon>Longimicrobiaceae</taxon>
        <taxon>Longimicrobium</taxon>
    </lineage>
</organism>
<feature type="domain" description="DUF2231" evidence="2">
    <location>
        <begin position="3"/>
        <end position="128"/>
    </location>
</feature>
<accession>A0A841GN46</accession>
<feature type="transmembrane region" description="Helical" evidence="1">
    <location>
        <begin position="109"/>
        <end position="130"/>
    </location>
</feature>
<dbReference type="RefSeq" id="WP_170031061.1">
    <property type="nucleotide sequence ID" value="NZ_JABDTL010000001.1"/>
</dbReference>
<sequence>MTAHIFLAHFPVALILIGALADLIAVTVRRPELRGFASSLLILGGACVLLSFLTGQSALDAIAARQPSGSMAIEAHQQWGAVGAWVVAAASGLRAMWRKQLDGPRGWALLAAAQVAALIVIGIATSGAAISHG</sequence>
<name>A0A841GN46_9BACT</name>
<feature type="transmembrane region" description="Helical" evidence="1">
    <location>
        <begin position="6"/>
        <end position="28"/>
    </location>
</feature>
<evidence type="ECO:0000313" key="4">
    <source>
        <dbReference type="Proteomes" id="UP000582837"/>
    </source>
</evidence>
<keyword evidence="1" id="KW-0812">Transmembrane</keyword>
<dbReference type="InterPro" id="IPR019251">
    <property type="entry name" value="DUF2231_TM"/>
</dbReference>
<dbReference type="Pfam" id="PF09990">
    <property type="entry name" value="DUF2231"/>
    <property type="match status" value="1"/>
</dbReference>
<proteinExistence type="predicted"/>
<dbReference type="EMBL" id="JACHIA010000001">
    <property type="protein sequence ID" value="MBB6068732.1"/>
    <property type="molecule type" value="Genomic_DNA"/>
</dbReference>
<reference evidence="3 4" key="1">
    <citation type="submission" date="2020-08" db="EMBL/GenBank/DDBJ databases">
        <title>Genomic Encyclopedia of Type Strains, Phase IV (KMG-IV): sequencing the most valuable type-strain genomes for metagenomic binning, comparative biology and taxonomic classification.</title>
        <authorList>
            <person name="Goeker M."/>
        </authorList>
    </citation>
    <scope>NUCLEOTIDE SEQUENCE [LARGE SCALE GENOMIC DNA]</scope>
    <source>
        <strain evidence="3 4">DSM 29007</strain>
    </source>
</reference>
<gene>
    <name evidence="3" type="ORF">HNQ61_000343</name>
</gene>
<keyword evidence="4" id="KW-1185">Reference proteome</keyword>
<feature type="transmembrane region" description="Helical" evidence="1">
    <location>
        <begin position="79"/>
        <end position="97"/>
    </location>
</feature>
<keyword evidence="1" id="KW-0472">Membrane</keyword>
<feature type="transmembrane region" description="Helical" evidence="1">
    <location>
        <begin position="40"/>
        <end position="59"/>
    </location>
</feature>